<proteinExistence type="predicted"/>
<feature type="compositionally biased region" description="Basic and acidic residues" evidence="1">
    <location>
        <begin position="647"/>
        <end position="674"/>
    </location>
</feature>
<protein>
    <submittedName>
        <fullName evidence="2">LAME_0G07756g1_1</fullName>
    </submittedName>
</protein>
<evidence type="ECO:0000313" key="2">
    <source>
        <dbReference type="EMBL" id="SCV00137.1"/>
    </source>
</evidence>
<feature type="compositionally biased region" description="Basic and acidic residues" evidence="1">
    <location>
        <begin position="711"/>
        <end position="743"/>
    </location>
</feature>
<reference evidence="3" key="1">
    <citation type="submission" date="2016-03" db="EMBL/GenBank/DDBJ databases">
        <authorList>
            <person name="Devillers Hugo."/>
        </authorList>
    </citation>
    <scope>NUCLEOTIDE SEQUENCE [LARGE SCALE GENOMIC DNA]</scope>
</reference>
<gene>
    <name evidence="2" type="ORF">LAME_0G07756G</name>
</gene>
<dbReference type="AlphaFoldDB" id="A0A1G4K852"/>
<feature type="compositionally biased region" description="Polar residues" evidence="1">
    <location>
        <begin position="695"/>
        <end position="709"/>
    </location>
</feature>
<dbReference type="InterPro" id="IPR021861">
    <property type="entry name" value="THO_THOC1"/>
</dbReference>
<dbReference type="Proteomes" id="UP000191144">
    <property type="component" value="Chromosome G"/>
</dbReference>
<feature type="region of interest" description="Disordered" evidence="1">
    <location>
        <begin position="604"/>
        <end position="743"/>
    </location>
</feature>
<dbReference type="Pfam" id="PF11957">
    <property type="entry name" value="efThoc1"/>
    <property type="match status" value="1"/>
</dbReference>
<name>A0A1G4K852_9SACH</name>
<accession>A0A1G4K852</accession>
<evidence type="ECO:0000256" key="1">
    <source>
        <dbReference type="SAM" id="MobiDB-lite"/>
    </source>
</evidence>
<sequence length="743" mass="85429">MTKEDPRLLECLELVRDRLFSVKKWDETVLSSTSKSGEFPMDIIEALSSREAVGLSGEIVVKKLFTEAGQEVDETVKIMRFAILMDLCHHMKCTAGSTSNEENVRIWTLAFFDLFKMSLSLLQLPGGHLRFWTYIESRTHWFRAGFSSEESLQHGQTSLSAIKAPFAKVTFQINKMLLALRVNSKLATPAHHELSMKINLFLCQCLSPMEQANTNKRGNIAKGAPDQLWDAKKGDKRGSAFYSDFQKVKQEFIENSVLWAFSDAHQRLSLQDYLLPVMDEILIHESDFYNHIKTRKVRLDRLNQKAHQHPLNTFEASERESKKHFSEWPTNPLALRSLMLDQPDWDPELTVSQLQDPFNDFFRKKFVTELAIASNLVHKILTDEATRNFYRIHCDRSSGMRTNEEDDRSTAAALRDISQLITTRVKQFYINRDTKFQRLLSDLIEGDNSLIDLKVKKGFKIFSDFKFPSGDEESYSIPDFSFKSFGWIKLGNKKLDNAWKIKTGLESIESSVCSSQEIYDQLQNRYREETFEESDLSNGDKTVEQWKQIRRLRPKFLFQLSNVDEKTGINGLFDSRLIQKSRENKNQLASKVQVAQEYFEAQKKRKLESVENSDEPPTKKQDLGKTTNISTEQKSDIEATFSTHITPESKKGEDTEIKTEEPHSHTEDETKAENKQTSPSAELSSVEENEHPKDNTASQAKSELQNTDSIVHAEREDSLKLSKEEEKILDLELGDKKTLQTGP</sequence>
<dbReference type="OrthoDB" id="4060917at2759"/>
<organism evidence="2 3">
    <name type="scientific">Lachancea meyersii CBS 8951</name>
    <dbReference type="NCBI Taxonomy" id="1266667"/>
    <lineage>
        <taxon>Eukaryota</taxon>
        <taxon>Fungi</taxon>
        <taxon>Dikarya</taxon>
        <taxon>Ascomycota</taxon>
        <taxon>Saccharomycotina</taxon>
        <taxon>Saccharomycetes</taxon>
        <taxon>Saccharomycetales</taxon>
        <taxon>Saccharomycetaceae</taxon>
        <taxon>Lachancea</taxon>
    </lineage>
</organism>
<dbReference type="EMBL" id="LT598484">
    <property type="protein sequence ID" value="SCV00137.1"/>
    <property type="molecule type" value="Genomic_DNA"/>
</dbReference>
<evidence type="ECO:0000313" key="3">
    <source>
        <dbReference type="Proteomes" id="UP000191144"/>
    </source>
</evidence>
<keyword evidence="3" id="KW-1185">Reference proteome</keyword>